<dbReference type="EMBL" id="CAJNOL010001121">
    <property type="protein sequence ID" value="CAF1292052.1"/>
    <property type="molecule type" value="Genomic_DNA"/>
</dbReference>
<evidence type="ECO:0000256" key="1">
    <source>
        <dbReference type="SAM" id="Coils"/>
    </source>
</evidence>
<dbReference type="Proteomes" id="UP000663870">
    <property type="component" value="Unassembled WGS sequence"/>
</dbReference>
<keyword evidence="6" id="KW-1185">Reference proteome</keyword>
<dbReference type="EMBL" id="CAJNOH010000641">
    <property type="protein sequence ID" value="CAF1094325.1"/>
    <property type="molecule type" value="Genomic_DNA"/>
</dbReference>
<evidence type="ECO:0000256" key="2">
    <source>
        <dbReference type="SAM" id="MobiDB-lite"/>
    </source>
</evidence>
<dbReference type="Proteomes" id="UP000663854">
    <property type="component" value="Unassembled WGS sequence"/>
</dbReference>
<feature type="region of interest" description="Disordered" evidence="2">
    <location>
        <begin position="1"/>
        <end position="31"/>
    </location>
</feature>
<protein>
    <submittedName>
        <fullName evidence="3">Uncharacterized protein</fullName>
    </submittedName>
</protein>
<name>A0A814NPS1_9BILA</name>
<feature type="compositionally biased region" description="Polar residues" evidence="2">
    <location>
        <begin position="1"/>
        <end position="14"/>
    </location>
</feature>
<evidence type="ECO:0000313" key="3">
    <source>
        <dbReference type="EMBL" id="CAF1094325.1"/>
    </source>
</evidence>
<feature type="compositionally biased region" description="Basic and acidic residues" evidence="2">
    <location>
        <begin position="16"/>
        <end position="25"/>
    </location>
</feature>
<feature type="coiled-coil region" evidence="1">
    <location>
        <begin position="107"/>
        <end position="157"/>
    </location>
</feature>
<evidence type="ECO:0000313" key="6">
    <source>
        <dbReference type="Proteomes" id="UP000663870"/>
    </source>
</evidence>
<keyword evidence="1" id="KW-0175">Coiled coil</keyword>
<dbReference type="AlphaFoldDB" id="A0A814NPS1"/>
<reference evidence="3" key="1">
    <citation type="submission" date="2021-02" db="EMBL/GenBank/DDBJ databases">
        <authorList>
            <person name="Nowell W R."/>
        </authorList>
    </citation>
    <scope>NUCLEOTIDE SEQUENCE</scope>
</reference>
<comment type="caution">
    <text evidence="3">The sequence shown here is derived from an EMBL/GenBank/DDBJ whole genome shotgun (WGS) entry which is preliminary data.</text>
</comment>
<gene>
    <name evidence="4" type="ORF">JXQ802_LOCUS29048</name>
    <name evidence="3" type="ORF">PYM288_LOCUS19336</name>
</gene>
<evidence type="ECO:0000313" key="4">
    <source>
        <dbReference type="EMBL" id="CAF1292052.1"/>
    </source>
</evidence>
<accession>A0A814NPS1</accession>
<proteinExistence type="predicted"/>
<evidence type="ECO:0000313" key="5">
    <source>
        <dbReference type="Proteomes" id="UP000663854"/>
    </source>
</evidence>
<organism evidence="3 5">
    <name type="scientific">Rotaria sordida</name>
    <dbReference type="NCBI Taxonomy" id="392033"/>
    <lineage>
        <taxon>Eukaryota</taxon>
        <taxon>Metazoa</taxon>
        <taxon>Spiralia</taxon>
        <taxon>Gnathifera</taxon>
        <taxon>Rotifera</taxon>
        <taxon>Eurotatoria</taxon>
        <taxon>Bdelloidea</taxon>
        <taxon>Philodinida</taxon>
        <taxon>Philodinidae</taxon>
        <taxon>Rotaria</taxon>
    </lineage>
</organism>
<sequence>MSAQSNSEEFSINDGQRIRTTKENVEVSSSINHDARDTVQISDYSIQFSQLMDRLSKTHSQIDQYTQTRTNQISVETEKIIRKILEETEQKQKELLLEAQMKSQLYQEQYQNNLQMKVNQLNEEKAQELADLEQNLNQQQELILTNARNKVDLLQTEANQRKMNILQQGQQITNAQLEDITEQLVEVGRQDSEIRLASTTTTIIATEAVAQQQPEPILNQ</sequence>